<feature type="compositionally biased region" description="Polar residues" evidence="1">
    <location>
        <begin position="20"/>
        <end position="33"/>
    </location>
</feature>
<protein>
    <submittedName>
        <fullName evidence="2">Uncharacterized protein</fullName>
    </submittedName>
</protein>
<reference evidence="2" key="1">
    <citation type="journal article" date="2014" name="Int. J. Syst. Evol. Microbiol.">
        <title>Complete genome sequence of Corynebacterium casei LMG S-19264T (=DSM 44701T), isolated from a smear-ripened cheese.</title>
        <authorList>
            <consortium name="US DOE Joint Genome Institute (JGI-PGF)"/>
            <person name="Walter F."/>
            <person name="Albersmeier A."/>
            <person name="Kalinowski J."/>
            <person name="Ruckert C."/>
        </authorList>
    </citation>
    <scope>NUCLEOTIDE SEQUENCE</scope>
    <source>
        <strain evidence="2">CGMCC 1.12214</strain>
    </source>
</reference>
<dbReference type="AlphaFoldDB" id="A0A917MH58"/>
<sequence>MAGVYKTIILIIYLTNRKTSYGHSRQAGAQTPASDEAGGFPAPTPKMVEAGAREIEDLFGLYGENAAIRIWEAMLGSAPESYRQALAARLGIPQTGQ</sequence>
<dbReference type="Proteomes" id="UP000603912">
    <property type="component" value="Unassembled WGS sequence"/>
</dbReference>
<proteinExistence type="predicted"/>
<reference evidence="2" key="2">
    <citation type="submission" date="2020-09" db="EMBL/GenBank/DDBJ databases">
        <authorList>
            <person name="Sun Q."/>
            <person name="Zhou Y."/>
        </authorList>
    </citation>
    <scope>NUCLEOTIDE SEQUENCE</scope>
    <source>
        <strain evidence="2">CGMCC 1.12214</strain>
    </source>
</reference>
<name>A0A917MH58_9HYPH</name>
<evidence type="ECO:0000256" key="1">
    <source>
        <dbReference type="SAM" id="MobiDB-lite"/>
    </source>
</evidence>
<gene>
    <name evidence="2" type="ORF">GCM10007036_14310</name>
</gene>
<keyword evidence="3" id="KW-1185">Reference proteome</keyword>
<feature type="region of interest" description="Disordered" evidence="1">
    <location>
        <begin position="20"/>
        <end position="46"/>
    </location>
</feature>
<evidence type="ECO:0000313" key="2">
    <source>
        <dbReference type="EMBL" id="GGH14774.1"/>
    </source>
</evidence>
<evidence type="ECO:0000313" key="3">
    <source>
        <dbReference type="Proteomes" id="UP000603912"/>
    </source>
</evidence>
<dbReference type="EMBL" id="BMES01000001">
    <property type="protein sequence ID" value="GGH14774.1"/>
    <property type="molecule type" value="Genomic_DNA"/>
</dbReference>
<comment type="caution">
    <text evidence="2">The sequence shown here is derived from an EMBL/GenBank/DDBJ whole genome shotgun (WGS) entry which is preliminary data.</text>
</comment>
<organism evidence="2 3">
    <name type="scientific">Alsobacter metallidurans</name>
    <dbReference type="NCBI Taxonomy" id="340221"/>
    <lineage>
        <taxon>Bacteria</taxon>
        <taxon>Pseudomonadati</taxon>
        <taxon>Pseudomonadota</taxon>
        <taxon>Alphaproteobacteria</taxon>
        <taxon>Hyphomicrobiales</taxon>
        <taxon>Alsobacteraceae</taxon>
        <taxon>Alsobacter</taxon>
    </lineage>
</organism>
<accession>A0A917MH58</accession>